<dbReference type="SUPFAM" id="SSF56176">
    <property type="entry name" value="FAD-binding/transporter-associated domain-like"/>
    <property type="match status" value="1"/>
</dbReference>
<dbReference type="RefSeq" id="WP_252426726.1">
    <property type="nucleotide sequence ID" value="NZ_JAMWMR010000021.1"/>
</dbReference>
<evidence type="ECO:0000313" key="5">
    <source>
        <dbReference type="EMBL" id="MCN9243350.1"/>
    </source>
</evidence>
<evidence type="ECO:0000256" key="2">
    <source>
        <dbReference type="ARBA" id="ARBA00022827"/>
    </source>
</evidence>
<keyword evidence="1" id="KW-0285">Flavoprotein</keyword>
<protein>
    <submittedName>
        <fullName evidence="5">FAD-binding oxidoreductase</fullName>
    </submittedName>
</protein>
<dbReference type="Gene3D" id="3.30.465.10">
    <property type="match status" value="1"/>
</dbReference>
<dbReference type="InterPro" id="IPR036318">
    <property type="entry name" value="FAD-bd_PCMH-like_sf"/>
</dbReference>
<keyword evidence="6" id="KW-1185">Reference proteome</keyword>
<comment type="caution">
    <text evidence="5">The sequence shown here is derived from an EMBL/GenBank/DDBJ whole genome shotgun (WGS) entry which is preliminary data.</text>
</comment>
<dbReference type="PROSITE" id="PS51387">
    <property type="entry name" value="FAD_PCMH"/>
    <property type="match status" value="1"/>
</dbReference>
<dbReference type="InterPro" id="IPR016167">
    <property type="entry name" value="FAD-bd_PCMH_sub1"/>
</dbReference>
<evidence type="ECO:0000256" key="3">
    <source>
        <dbReference type="ARBA" id="ARBA00023002"/>
    </source>
</evidence>
<evidence type="ECO:0000259" key="4">
    <source>
        <dbReference type="PROSITE" id="PS51387"/>
    </source>
</evidence>
<name>A0ABT0ZIE0_9ACTN</name>
<dbReference type="EMBL" id="JAMWMR010000021">
    <property type="protein sequence ID" value="MCN9243350.1"/>
    <property type="molecule type" value="Genomic_DNA"/>
</dbReference>
<dbReference type="Gene3D" id="3.40.462.10">
    <property type="entry name" value="FAD-linked oxidases, C-terminal domain"/>
    <property type="match status" value="1"/>
</dbReference>
<dbReference type="Pfam" id="PF01565">
    <property type="entry name" value="FAD_binding_4"/>
    <property type="match status" value="1"/>
</dbReference>
<proteinExistence type="predicted"/>
<sequence>MTLFPATGTPQRQTGVGIDFWTVLARIGQMVGGDRVSLPVEETTHVPITPLGPNTGRYRSRAVRAVVRPRTADDVRGIVELFADSGIAASLHAYGTGANWGLGSREPARDGAVVLDLSGLDRIRDIDVAQGWAVLEPGVTQARLATLLEGTERMVNLTASSAHTSVVGNALDRGVGLRHQRVEDLMGLEVVLPDGESVRVGWWPEPDRPTPVYAHGLGPSLVQLFVQSDLGVVTAATVRLLPRPEALRVVRLNFTPDRTEAATAAVRRWVAQGLTSGVVKIYNEAAARAYGSPPGRCLVHVCVDGTPEAVQALTGVVTAEATRSGLFTEVSDSDATDPDTPHHDIAVQVERAYAGDPDPTDTLFETKTGHSAGTLDKEGGILLFLPLVPFTGPALARVGELLEQVLAETGIRCGATLNALNADVVDCVVTMRFAREDEHATANAHRALNRLYTLFTAEGFIPYRLDVEHTGWAGRLTAGTGERALAQRLKDLLDPQQVIAPGRYA</sequence>
<dbReference type="SUPFAM" id="SSF55103">
    <property type="entry name" value="FAD-linked oxidases, C-terminal domain"/>
    <property type="match status" value="1"/>
</dbReference>
<dbReference type="InterPro" id="IPR016170">
    <property type="entry name" value="Cytok_DH_C_sf"/>
</dbReference>
<gene>
    <name evidence="5" type="ORF">NGF19_21625</name>
</gene>
<dbReference type="PANTHER" id="PTHR11748">
    <property type="entry name" value="D-LACTATE DEHYDROGENASE"/>
    <property type="match status" value="1"/>
</dbReference>
<evidence type="ECO:0000313" key="6">
    <source>
        <dbReference type="Proteomes" id="UP001523219"/>
    </source>
</evidence>
<keyword evidence="2" id="KW-0274">FAD</keyword>
<dbReference type="InterPro" id="IPR016169">
    <property type="entry name" value="FAD-bd_PCMH_sub2"/>
</dbReference>
<evidence type="ECO:0000256" key="1">
    <source>
        <dbReference type="ARBA" id="ARBA00022630"/>
    </source>
</evidence>
<dbReference type="Gene3D" id="3.30.43.10">
    <property type="entry name" value="Uridine Diphospho-n-acetylenolpyruvylglucosamine Reductase, domain 2"/>
    <property type="match status" value="1"/>
</dbReference>
<feature type="domain" description="FAD-binding PCMH-type" evidence="4">
    <location>
        <begin position="58"/>
        <end position="243"/>
    </location>
</feature>
<reference evidence="5 6" key="1">
    <citation type="submission" date="2022-05" db="EMBL/GenBank/DDBJ databases">
        <title>Streptomyces sp. nov. RY43-2 isolated from soil of a peat swamp forest.</title>
        <authorList>
            <person name="Kanchanasin P."/>
            <person name="Tanasupawat S."/>
            <person name="Phongsopitanun W."/>
        </authorList>
    </citation>
    <scope>NUCLEOTIDE SEQUENCE [LARGE SCALE GENOMIC DNA]</scope>
    <source>
        <strain evidence="5 6">RY43-2</strain>
    </source>
</reference>
<dbReference type="Proteomes" id="UP001523219">
    <property type="component" value="Unassembled WGS sequence"/>
</dbReference>
<accession>A0ABT0ZIE0</accession>
<dbReference type="InterPro" id="IPR016164">
    <property type="entry name" value="FAD-linked_Oxase-like_C"/>
</dbReference>
<organism evidence="5 6">
    <name type="scientific">Streptomyces macrolidinus</name>
    <dbReference type="NCBI Taxonomy" id="2952607"/>
    <lineage>
        <taxon>Bacteria</taxon>
        <taxon>Bacillati</taxon>
        <taxon>Actinomycetota</taxon>
        <taxon>Actinomycetes</taxon>
        <taxon>Kitasatosporales</taxon>
        <taxon>Streptomycetaceae</taxon>
        <taxon>Streptomyces</taxon>
    </lineage>
</organism>
<keyword evidence="3" id="KW-0560">Oxidoreductase</keyword>
<dbReference type="InterPro" id="IPR016166">
    <property type="entry name" value="FAD-bd_PCMH"/>
</dbReference>
<dbReference type="InterPro" id="IPR006094">
    <property type="entry name" value="Oxid_FAD_bind_N"/>
</dbReference>